<dbReference type="GO" id="GO:0009103">
    <property type="term" value="P:lipopolysaccharide biosynthetic process"/>
    <property type="evidence" value="ECO:0007669"/>
    <property type="project" value="TreeGrafter"/>
</dbReference>
<dbReference type="GO" id="GO:0016757">
    <property type="term" value="F:glycosyltransferase activity"/>
    <property type="evidence" value="ECO:0007669"/>
    <property type="project" value="TreeGrafter"/>
</dbReference>
<dbReference type="SUPFAM" id="SSF53756">
    <property type="entry name" value="UDP-Glycosyltransferase/glycogen phosphorylase"/>
    <property type="match status" value="1"/>
</dbReference>
<sequence length="394" mass="44528">MKIAYATVYDVLNKGTWSKHLQGLCTAGSYIAKNLVDENTNINYIGPLKKSFSVLTRTKWSLYRNVFKKDYYSWAEPLVARNYAYQIETKLNFADCDVVLCPENVIPIAYLKCKQPIVLWTDATLNSLINFYRHLDNLCDETIENIYKLEKKALNRCDLIIFTSEWAANNAIETYAISPSKIKVVPFGANLESNRSYEDIRSCVESKTQSPFKLLFMGVDWVRKGGSTALQIATELNNFGLKTELLVVGCQPPINVRLPDFVKVIDFIDKSKPEGLDKINKLFAEAHFLVLPTLADCTPHVFAEANSFGVPCISTNVGGIATLIQDNLNGRTFSVSASVSEYCDYIISVMTNYGDYQKLALSSFEEYQSRLNWNVAVKNVKELMMELCDTKFIV</sequence>
<name>A0A951UV89_9CYAN</name>
<dbReference type="PANTHER" id="PTHR46401:SF2">
    <property type="entry name" value="GLYCOSYLTRANSFERASE WBBK-RELATED"/>
    <property type="match status" value="1"/>
</dbReference>
<evidence type="ECO:0000313" key="2">
    <source>
        <dbReference type="EMBL" id="MBW4668685.1"/>
    </source>
</evidence>
<reference evidence="2" key="1">
    <citation type="submission" date="2021-05" db="EMBL/GenBank/DDBJ databases">
        <authorList>
            <person name="Pietrasiak N."/>
            <person name="Ward R."/>
            <person name="Stajich J.E."/>
            <person name="Kurbessoian T."/>
        </authorList>
    </citation>
    <scope>NUCLEOTIDE SEQUENCE</scope>
    <source>
        <strain evidence="2">GSE-NOS-MK-12-04C</strain>
    </source>
</reference>
<dbReference type="EMBL" id="JAHHGZ010000014">
    <property type="protein sequence ID" value="MBW4668685.1"/>
    <property type="molecule type" value="Genomic_DNA"/>
</dbReference>
<proteinExistence type="predicted"/>
<evidence type="ECO:0000256" key="1">
    <source>
        <dbReference type="ARBA" id="ARBA00022679"/>
    </source>
</evidence>
<dbReference type="Proteomes" id="UP000729701">
    <property type="component" value="Unassembled WGS sequence"/>
</dbReference>
<dbReference type="CDD" id="cd03801">
    <property type="entry name" value="GT4_PimA-like"/>
    <property type="match status" value="1"/>
</dbReference>
<reference evidence="2" key="2">
    <citation type="journal article" date="2022" name="Microbiol. Resour. Announc.">
        <title>Metagenome Sequencing to Explore Phylogenomics of Terrestrial Cyanobacteria.</title>
        <authorList>
            <person name="Ward R.D."/>
            <person name="Stajich J.E."/>
            <person name="Johansen J.R."/>
            <person name="Huntemann M."/>
            <person name="Clum A."/>
            <person name="Foster B."/>
            <person name="Foster B."/>
            <person name="Roux S."/>
            <person name="Palaniappan K."/>
            <person name="Varghese N."/>
            <person name="Mukherjee S."/>
            <person name="Reddy T.B.K."/>
            <person name="Daum C."/>
            <person name="Copeland A."/>
            <person name="Chen I.A."/>
            <person name="Ivanova N.N."/>
            <person name="Kyrpides N.C."/>
            <person name="Shapiro N."/>
            <person name="Eloe-Fadrosh E.A."/>
            <person name="Pietrasiak N."/>
        </authorList>
    </citation>
    <scope>NUCLEOTIDE SEQUENCE</scope>
    <source>
        <strain evidence="2">GSE-NOS-MK-12-04C</strain>
    </source>
</reference>
<protein>
    <submittedName>
        <fullName evidence="2">Glycosyltransferase family 4 protein</fullName>
    </submittedName>
</protein>
<keyword evidence="1" id="KW-0808">Transferase</keyword>
<dbReference type="Gene3D" id="3.40.50.2000">
    <property type="entry name" value="Glycogen Phosphorylase B"/>
    <property type="match status" value="2"/>
</dbReference>
<accession>A0A951UV89</accession>
<dbReference type="PANTHER" id="PTHR46401">
    <property type="entry name" value="GLYCOSYLTRANSFERASE WBBK-RELATED"/>
    <property type="match status" value="1"/>
</dbReference>
<gene>
    <name evidence="2" type="ORF">KME60_14960</name>
</gene>
<comment type="caution">
    <text evidence="2">The sequence shown here is derived from an EMBL/GenBank/DDBJ whole genome shotgun (WGS) entry which is preliminary data.</text>
</comment>
<evidence type="ECO:0000313" key="3">
    <source>
        <dbReference type="Proteomes" id="UP000729701"/>
    </source>
</evidence>
<dbReference type="Pfam" id="PF13692">
    <property type="entry name" value="Glyco_trans_1_4"/>
    <property type="match status" value="1"/>
</dbReference>
<organism evidence="2 3">
    <name type="scientific">Cyanomargarita calcarea GSE-NOS-MK-12-04C</name>
    <dbReference type="NCBI Taxonomy" id="2839659"/>
    <lineage>
        <taxon>Bacteria</taxon>
        <taxon>Bacillati</taxon>
        <taxon>Cyanobacteriota</taxon>
        <taxon>Cyanophyceae</taxon>
        <taxon>Nostocales</taxon>
        <taxon>Cyanomargaritaceae</taxon>
        <taxon>Cyanomargarita</taxon>
    </lineage>
</organism>
<dbReference type="AlphaFoldDB" id="A0A951UV89"/>